<dbReference type="Proteomes" id="UP000308600">
    <property type="component" value="Unassembled WGS sequence"/>
</dbReference>
<sequence length="922" mass="101505">MAPTAFPDPCHSRQGERRADGGHGPTTRRVRGLPTKRVLQVIQNVSKRVSEGSGATSSSNKSQVGEGCREELPARLLGKRGRVEELTPHIPPPLPEEETVEDMLQVSPTSVVHQCTQVSIKDDLLGRYEAEHTKAEGCDPELSAAEKRRGFPTFWTMAETERWWRKPRLSHTGATNSTTTASTTTTATTKTTTEGTPITQPPLHDPPPVSQPLEPSPRPLRPSSTHSSGSKPPTDRATPETTNEAGNRPTPLKKPRALSLAALKKSLSIAEGGVDGTEGTLEFEHITPSSKSRTDPLSKYNRIKDQPIIAPPGAGKWKGPLPFFPNETAPSTATNSGKQPSQEPLPPKEPSTKESNTPSQHAAKPTSSHPASTASLDTTPSSPSSLNSASPLPTSPASPPDSTPPVPPAPSESTSEAEPQKPGAPYTLPFVKGSASPFAPTFSIQEFRARLRKLMNWPVLPSGSTSKQPGSDSSSQPKKKPRCEDLEEGELLPEPETSKGRELEEGECEGGESRDQKGSEKRRENGKKKYRGGQSHRERLALGLDKLSYQTFRTMRGTEYMESSGFSITDDGIATTTGWSGRELPRYPKEQMMEAHKNIRQGDELASILLTFTFAFYKKHNNLFFVDCDGRVFFYRSAIQYWMEELGHILCGQEKLIAGDVPTTIGEENHNRGRHAPVIVGHQRPYTEEVMLTMHHRTHAVTVNAYIRSDAFLRIVNWVCCIVMYAFPAVAACYLACAEYWAARGITPHFGLFWCYCWNACYKNQPRIHCQPHMDSKNVVGVCVVVVYEKPGYKFDHETRSWLVIWDAGIIVEMPPWTAAVYPSSLFLHFNIDLQDIKVLTLPGGDIPTVAQRAHFEERNMEGRGSIVFFNQANMFHYPELGFPSVSKAAAAGAPSKRDYEEDANVSFPKSNTPSNLLSELA</sequence>
<evidence type="ECO:0000313" key="2">
    <source>
        <dbReference type="Proteomes" id="UP000308600"/>
    </source>
</evidence>
<gene>
    <name evidence="1" type="ORF">BDN72DRAFT_904019</name>
</gene>
<reference evidence="1 2" key="1">
    <citation type="journal article" date="2019" name="Nat. Ecol. Evol.">
        <title>Megaphylogeny resolves global patterns of mushroom evolution.</title>
        <authorList>
            <person name="Varga T."/>
            <person name="Krizsan K."/>
            <person name="Foldi C."/>
            <person name="Dima B."/>
            <person name="Sanchez-Garcia M."/>
            <person name="Sanchez-Ramirez S."/>
            <person name="Szollosi G.J."/>
            <person name="Szarkandi J.G."/>
            <person name="Papp V."/>
            <person name="Albert L."/>
            <person name="Andreopoulos W."/>
            <person name="Angelini C."/>
            <person name="Antonin V."/>
            <person name="Barry K.W."/>
            <person name="Bougher N.L."/>
            <person name="Buchanan P."/>
            <person name="Buyck B."/>
            <person name="Bense V."/>
            <person name="Catcheside P."/>
            <person name="Chovatia M."/>
            <person name="Cooper J."/>
            <person name="Damon W."/>
            <person name="Desjardin D."/>
            <person name="Finy P."/>
            <person name="Geml J."/>
            <person name="Haridas S."/>
            <person name="Hughes K."/>
            <person name="Justo A."/>
            <person name="Karasinski D."/>
            <person name="Kautmanova I."/>
            <person name="Kiss B."/>
            <person name="Kocsube S."/>
            <person name="Kotiranta H."/>
            <person name="LaButti K.M."/>
            <person name="Lechner B.E."/>
            <person name="Liimatainen K."/>
            <person name="Lipzen A."/>
            <person name="Lukacs Z."/>
            <person name="Mihaltcheva S."/>
            <person name="Morgado L.N."/>
            <person name="Niskanen T."/>
            <person name="Noordeloos M.E."/>
            <person name="Ohm R.A."/>
            <person name="Ortiz-Santana B."/>
            <person name="Ovrebo C."/>
            <person name="Racz N."/>
            <person name="Riley R."/>
            <person name="Savchenko A."/>
            <person name="Shiryaev A."/>
            <person name="Soop K."/>
            <person name="Spirin V."/>
            <person name="Szebenyi C."/>
            <person name="Tomsovsky M."/>
            <person name="Tulloss R.E."/>
            <person name="Uehling J."/>
            <person name="Grigoriev I.V."/>
            <person name="Vagvolgyi C."/>
            <person name="Papp T."/>
            <person name="Martin F.M."/>
            <person name="Miettinen O."/>
            <person name="Hibbett D.S."/>
            <person name="Nagy L.G."/>
        </authorList>
    </citation>
    <scope>NUCLEOTIDE SEQUENCE [LARGE SCALE GENOMIC DNA]</scope>
    <source>
        <strain evidence="1 2">NL-1719</strain>
    </source>
</reference>
<name>A0ACD3A6N1_9AGAR</name>
<dbReference type="EMBL" id="ML208651">
    <property type="protein sequence ID" value="TFK61538.1"/>
    <property type="molecule type" value="Genomic_DNA"/>
</dbReference>
<organism evidence="1 2">
    <name type="scientific">Pluteus cervinus</name>
    <dbReference type="NCBI Taxonomy" id="181527"/>
    <lineage>
        <taxon>Eukaryota</taxon>
        <taxon>Fungi</taxon>
        <taxon>Dikarya</taxon>
        <taxon>Basidiomycota</taxon>
        <taxon>Agaricomycotina</taxon>
        <taxon>Agaricomycetes</taxon>
        <taxon>Agaricomycetidae</taxon>
        <taxon>Agaricales</taxon>
        <taxon>Pluteineae</taxon>
        <taxon>Pluteaceae</taxon>
        <taxon>Pluteus</taxon>
    </lineage>
</organism>
<evidence type="ECO:0000313" key="1">
    <source>
        <dbReference type="EMBL" id="TFK61538.1"/>
    </source>
</evidence>
<protein>
    <submittedName>
        <fullName evidence="1">Uncharacterized protein</fullName>
    </submittedName>
</protein>
<keyword evidence="2" id="KW-1185">Reference proteome</keyword>
<accession>A0ACD3A6N1</accession>
<proteinExistence type="predicted"/>